<dbReference type="AlphaFoldDB" id="A0A1F5SP83"/>
<proteinExistence type="predicted"/>
<evidence type="ECO:0000313" key="1">
    <source>
        <dbReference type="EMBL" id="OGF28263.1"/>
    </source>
</evidence>
<comment type="caution">
    <text evidence="1">The sequence shown here is derived from an EMBL/GenBank/DDBJ whole genome shotgun (WGS) entry which is preliminary data.</text>
</comment>
<dbReference type="Proteomes" id="UP000178925">
    <property type="component" value="Unassembled WGS sequence"/>
</dbReference>
<dbReference type="EMBL" id="MFGC01000015">
    <property type="protein sequence ID" value="OGF28263.1"/>
    <property type="molecule type" value="Genomic_DNA"/>
</dbReference>
<name>A0A1F5SP83_9BACT</name>
<organism evidence="1 2">
    <name type="scientific">Candidatus Falkowbacteria bacterium RIFOXYA2_FULL_47_9</name>
    <dbReference type="NCBI Taxonomy" id="1797995"/>
    <lineage>
        <taxon>Bacteria</taxon>
        <taxon>Candidatus Falkowiibacteriota</taxon>
    </lineage>
</organism>
<sequence>MTTKEQFLSEHNRLSPLNLRATIIMLARFKTDKPALFKSSDWPIDKIRRPFILWLTSLTKAQKEEMSAAREGKAS</sequence>
<evidence type="ECO:0000313" key="2">
    <source>
        <dbReference type="Proteomes" id="UP000178925"/>
    </source>
</evidence>
<accession>A0A1F5SP83</accession>
<reference evidence="1 2" key="1">
    <citation type="journal article" date="2016" name="Nat. Commun.">
        <title>Thousands of microbial genomes shed light on interconnected biogeochemical processes in an aquifer system.</title>
        <authorList>
            <person name="Anantharaman K."/>
            <person name="Brown C.T."/>
            <person name="Hug L.A."/>
            <person name="Sharon I."/>
            <person name="Castelle C.J."/>
            <person name="Probst A.J."/>
            <person name="Thomas B.C."/>
            <person name="Singh A."/>
            <person name="Wilkins M.J."/>
            <person name="Karaoz U."/>
            <person name="Brodie E.L."/>
            <person name="Williams K.H."/>
            <person name="Hubbard S.S."/>
            <person name="Banfield J.F."/>
        </authorList>
    </citation>
    <scope>NUCLEOTIDE SEQUENCE [LARGE SCALE GENOMIC DNA]</scope>
</reference>
<gene>
    <name evidence="1" type="ORF">A2242_02330</name>
</gene>
<protein>
    <submittedName>
        <fullName evidence="1">Uncharacterized protein</fullName>
    </submittedName>
</protein>